<evidence type="ECO:0000256" key="2">
    <source>
        <dbReference type="SAM" id="SignalP"/>
    </source>
</evidence>
<name>A0A8S1B0W8_ARCPL</name>
<dbReference type="Proteomes" id="UP000494256">
    <property type="component" value="Unassembled WGS sequence"/>
</dbReference>
<comment type="caution">
    <text evidence="4">The sequence shown here is derived from an EMBL/GenBank/DDBJ whole genome shotgun (WGS) entry which is preliminary data.</text>
</comment>
<organism evidence="4 5">
    <name type="scientific">Arctia plantaginis</name>
    <name type="common">Wood tiger moth</name>
    <name type="synonym">Phalaena plantaginis</name>
    <dbReference type="NCBI Taxonomy" id="874455"/>
    <lineage>
        <taxon>Eukaryota</taxon>
        <taxon>Metazoa</taxon>
        <taxon>Ecdysozoa</taxon>
        <taxon>Arthropoda</taxon>
        <taxon>Hexapoda</taxon>
        <taxon>Insecta</taxon>
        <taxon>Pterygota</taxon>
        <taxon>Neoptera</taxon>
        <taxon>Endopterygota</taxon>
        <taxon>Lepidoptera</taxon>
        <taxon>Glossata</taxon>
        <taxon>Ditrysia</taxon>
        <taxon>Noctuoidea</taxon>
        <taxon>Erebidae</taxon>
        <taxon>Arctiinae</taxon>
        <taxon>Arctia</taxon>
    </lineage>
</organism>
<dbReference type="OrthoDB" id="40334at2759"/>
<feature type="chain" id="PRO_5035770245" description="DUF4794 domain-containing protein" evidence="2">
    <location>
        <begin position="17"/>
        <end position="214"/>
    </location>
</feature>
<reference evidence="4 5" key="1">
    <citation type="submission" date="2020-04" db="EMBL/GenBank/DDBJ databases">
        <authorList>
            <person name="Wallbank WR R."/>
            <person name="Pardo Diaz C."/>
            <person name="Kozak K."/>
            <person name="Martin S."/>
            <person name="Jiggins C."/>
            <person name="Moest M."/>
            <person name="Warren A I."/>
            <person name="Byers J.R.P. K."/>
            <person name="Montejo-Kovacevich G."/>
            <person name="Yen C E."/>
        </authorList>
    </citation>
    <scope>NUCLEOTIDE SEQUENCE [LARGE SCALE GENOMIC DNA]</scope>
</reference>
<evidence type="ECO:0000256" key="1">
    <source>
        <dbReference type="SAM" id="MobiDB-lite"/>
    </source>
</evidence>
<dbReference type="AlphaFoldDB" id="A0A8S1B0W8"/>
<feature type="region of interest" description="Disordered" evidence="1">
    <location>
        <begin position="36"/>
        <end position="79"/>
    </location>
</feature>
<evidence type="ECO:0000313" key="5">
    <source>
        <dbReference type="Proteomes" id="UP000494256"/>
    </source>
</evidence>
<sequence length="214" mass="24552">MKFFVCVLLLAVMVTAEPPFRQRFYKFQRQEIEADVEKQEPNNFEAAPYPAAGYRPSQEFNLPSRQEVAPPSTSYGVPDDSYSAPVMSYTSPQVLYGVPQTEYGVPEKEGEVEDRTGKPENQAEEKQSEQKPKEGAAEKLTEEPKQDAEVVSNQGVYYVLLPDSQLQRVQFQTENDIRNMAYTARLQYKNEDRAPVYVYTTVPQYQSAAYVQWY</sequence>
<keyword evidence="2" id="KW-0732">Signal</keyword>
<dbReference type="Pfam" id="PF16042">
    <property type="entry name" value="DUF4794"/>
    <property type="match status" value="1"/>
</dbReference>
<proteinExistence type="predicted"/>
<evidence type="ECO:0000313" key="4">
    <source>
        <dbReference type="EMBL" id="CAB3255031.1"/>
    </source>
</evidence>
<dbReference type="EMBL" id="CADEBD010000422">
    <property type="protein sequence ID" value="CAB3255031.1"/>
    <property type="molecule type" value="Genomic_DNA"/>
</dbReference>
<accession>A0A8S1B0W8</accession>
<evidence type="ECO:0000259" key="3">
    <source>
        <dbReference type="Pfam" id="PF16042"/>
    </source>
</evidence>
<feature type="domain" description="DUF4794" evidence="3">
    <location>
        <begin position="47"/>
        <end position="117"/>
    </location>
</feature>
<protein>
    <recommendedName>
        <fullName evidence="3">DUF4794 domain-containing protein</fullName>
    </recommendedName>
</protein>
<feature type="compositionally biased region" description="Basic and acidic residues" evidence="1">
    <location>
        <begin position="105"/>
        <end position="148"/>
    </location>
</feature>
<gene>
    <name evidence="4" type="ORF">APLA_LOCUS15145</name>
</gene>
<dbReference type="InterPro" id="IPR032011">
    <property type="entry name" value="DUF4794"/>
</dbReference>
<feature type="region of interest" description="Disordered" evidence="1">
    <location>
        <begin position="103"/>
        <end position="148"/>
    </location>
</feature>
<feature type="signal peptide" evidence="2">
    <location>
        <begin position="1"/>
        <end position="16"/>
    </location>
</feature>